<dbReference type="EMBL" id="CP003539">
    <property type="protein sequence ID" value="AFX99111.1"/>
    <property type="molecule type" value="Genomic_DNA"/>
</dbReference>
<proteinExistence type="predicted"/>
<dbReference type="STRING" id="1193729.A1OE_928"/>
<protein>
    <submittedName>
        <fullName evidence="1">Uncharacterized protein</fullName>
    </submittedName>
</protein>
<reference evidence="1 2" key="1">
    <citation type="journal article" date="2012" name="Proc. Natl. Acad. Sci. U.S.A.">
        <title>Genome streamlining and chemical defense in a coral reef symbiosis.</title>
        <authorList>
            <person name="Kwan J.C."/>
            <person name="Donia M.S."/>
            <person name="Han A.W."/>
            <person name="Hirose E."/>
            <person name="Haygood M.G."/>
            <person name="Schmidt E.W."/>
        </authorList>
    </citation>
    <scope>NUCLEOTIDE SEQUENCE [LARGE SCALE GENOMIC DNA]</scope>
    <source>
        <strain evidence="1 2">L2</strain>
    </source>
</reference>
<keyword evidence="2" id="KW-1185">Reference proteome</keyword>
<dbReference type="AlphaFoldDB" id="K7ZD23"/>
<accession>K7ZD23</accession>
<evidence type="ECO:0000313" key="2">
    <source>
        <dbReference type="Proteomes" id="UP000010077"/>
    </source>
</evidence>
<organism evidence="1 2">
    <name type="scientific">Candidatus Endolissoclinum faulkneri L2</name>
    <dbReference type="NCBI Taxonomy" id="1193729"/>
    <lineage>
        <taxon>Bacteria</taxon>
        <taxon>Pseudomonadati</taxon>
        <taxon>Pseudomonadota</taxon>
        <taxon>Alphaproteobacteria</taxon>
        <taxon>Rhodospirillales</taxon>
        <taxon>Rhodospirillaceae</taxon>
        <taxon>Candidatus Endolissoclinum</taxon>
    </lineage>
</organism>
<dbReference type="KEGG" id="thal:A1OE_928"/>
<dbReference type="HOGENOM" id="CLU_3267266_0_0_5"/>
<sequence>MLGVLLLILVKPILISFSSNSNFYIYNFGVIPRTERFYCKK</sequence>
<gene>
    <name evidence="1" type="ORF">A1OE_928</name>
</gene>
<name>K7ZD23_9PROT</name>
<dbReference type="Proteomes" id="UP000010077">
    <property type="component" value="Chromosome"/>
</dbReference>
<evidence type="ECO:0000313" key="1">
    <source>
        <dbReference type="EMBL" id="AFX99111.1"/>
    </source>
</evidence>